<comment type="subcellular location">
    <subcellularLocation>
        <location evidence="1">Membrane</location>
        <topology evidence="1">Multi-pass membrane protein</topology>
    </subcellularLocation>
</comment>
<accession>A0A1H8JG44</accession>
<dbReference type="RefSeq" id="WP_202909407.1">
    <property type="nucleotide sequence ID" value="NZ_FOBB01000013.1"/>
</dbReference>
<dbReference type="AlphaFoldDB" id="A0A1H8JG44"/>
<feature type="transmembrane region" description="Helical" evidence="5">
    <location>
        <begin position="20"/>
        <end position="37"/>
    </location>
</feature>
<feature type="transmembrane region" description="Helical" evidence="5">
    <location>
        <begin position="57"/>
        <end position="78"/>
    </location>
</feature>
<feature type="transmembrane region" description="Helical" evidence="5">
    <location>
        <begin position="189"/>
        <end position="208"/>
    </location>
</feature>
<organism evidence="6 7">
    <name type="scientific">Chitinophaga rupis</name>
    <dbReference type="NCBI Taxonomy" id="573321"/>
    <lineage>
        <taxon>Bacteria</taxon>
        <taxon>Pseudomonadati</taxon>
        <taxon>Bacteroidota</taxon>
        <taxon>Chitinophagia</taxon>
        <taxon>Chitinophagales</taxon>
        <taxon>Chitinophagaceae</taxon>
        <taxon>Chitinophaga</taxon>
    </lineage>
</organism>
<keyword evidence="4 5" id="KW-0472">Membrane</keyword>
<keyword evidence="3 5" id="KW-1133">Transmembrane helix</keyword>
<dbReference type="EMBL" id="FOBB01000013">
    <property type="protein sequence ID" value="SEN79662.1"/>
    <property type="molecule type" value="Genomic_DNA"/>
</dbReference>
<sequence>MDNAIKYQQSTTAYRIRTIAYWLVTGFLAFELAYGSTWDLRQIPFVREVMTQLGYPAYVLLIIGAWKLPGAVVLLIPGTPRLKEWAYAGAFFIFSSAFVSHLAVGDVKGSIWPAIFGSLTVASWFLRPASRRMAPVAAAPAAQPAKWKSITYWATIVILGFVLLSGGAGEMLHLWGTVEGTVDHLGYPLYFLTILGIWKILAGITLIVPRFPLLKEWAYAGIVFNLTGAVASHIACGDSIGHFIAPLLFAAVAMLSWWLLPASRLFSPPTRLPAE</sequence>
<feature type="transmembrane region" description="Helical" evidence="5">
    <location>
        <begin position="217"/>
        <end position="234"/>
    </location>
</feature>
<dbReference type="GO" id="GO:0016020">
    <property type="term" value="C:membrane"/>
    <property type="evidence" value="ECO:0007669"/>
    <property type="project" value="UniProtKB-SubCell"/>
</dbReference>
<keyword evidence="7" id="KW-1185">Reference proteome</keyword>
<gene>
    <name evidence="6" type="ORF">SAMN04488505_11331</name>
</gene>
<feature type="transmembrane region" description="Helical" evidence="5">
    <location>
        <begin position="110"/>
        <end position="129"/>
    </location>
</feature>
<name>A0A1H8JG44_9BACT</name>
<protein>
    <submittedName>
        <fullName evidence="6">DoxX-like family protein</fullName>
    </submittedName>
</protein>
<keyword evidence="2 5" id="KW-0812">Transmembrane</keyword>
<evidence type="ECO:0000256" key="4">
    <source>
        <dbReference type="ARBA" id="ARBA00023136"/>
    </source>
</evidence>
<evidence type="ECO:0000256" key="1">
    <source>
        <dbReference type="ARBA" id="ARBA00004141"/>
    </source>
</evidence>
<evidence type="ECO:0000313" key="7">
    <source>
        <dbReference type="Proteomes" id="UP000198984"/>
    </source>
</evidence>
<feature type="transmembrane region" description="Helical" evidence="5">
    <location>
        <begin position="150"/>
        <end position="169"/>
    </location>
</feature>
<dbReference type="Proteomes" id="UP000198984">
    <property type="component" value="Unassembled WGS sequence"/>
</dbReference>
<feature type="transmembrane region" description="Helical" evidence="5">
    <location>
        <begin position="240"/>
        <end position="260"/>
    </location>
</feature>
<dbReference type="InterPro" id="IPR032808">
    <property type="entry name" value="DoxX"/>
</dbReference>
<reference evidence="6 7" key="1">
    <citation type="submission" date="2016-10" db="EMBL/GenBank/DDBJ databases">
        <authorList>
            <person name="de Groot N.N."/>
        </authorList>
    </citation>
    <scope>NUCLEOTIDE SEQUENCE [LARGE SCALE GENOMIC DNA]</scope>
    <source>
        <strain evidence="6 7">DSM 21039</strain>
    </source>
</reference>
<dbReference type="Pfam" id="PF13564">
    <property type="entry name" value="DoxX_2"/>
    <property type="match status" value="2"/>
</dbReference>
<feature type="transmembrane region" description="Helical" evidence="5">
    <location>
        <begin position="85"/>
        <end position="104"/>
    </location>
</feature>
<evidence type="ECO:0000256" key="3">
    <source>
        <dbReference type="ARBA" id="ARBA00022989"/>
    </source>
</evidence>
<evidence type="ECO:0000256" key="5">
    <source>
        <dbReference type="SAM" id="Phobius"/>
    </source>
</evidence>
<evidence type="ECO:0000313" key="6">
    <source>
        <dbReference type="EMBL" id="SEN79662.1"/>
    </source>
</evidence>
<proteinExistence type="predicted"/>
<dbReference type="STRING" id="573321.SAMN04488505_11331"/>
<evidence type="ECO:0000256" key="2">
    <source>
        <dbReference type="ARBA" id="ARBA00022692"/>
    </source>
</evidence>